<dbReference type="PROSITE" id="PS51650">
    <property type="entry name" value="C2_DOCK"/>
    <property type="match status" value="1"/>
</dbReference>
<dbReference type="PROSITE" id="PS51651">
    <property type="entry name" value="DOCKER"/>
    <property type="match status" value="1"/>
</dbReference>
<dbReference type="PANTHER" id="PTHR45653">
    <property type="entry name" value="DEDICATOR OF CYTOKINESIS"/>
    <property type="match status" value="1"/>
</dbReference>
<dbReference type="InterPro" id="IPR027357">
    <property type="entry name" value="DOCKER_dom"/>
</dbReference>
<dbReference type="Pfam" id="PF14429">
    <property type="entry name" value="DOCK-C2"/>
    <property type="match status" value="1"/>
</dbReference>
<dbReference type="InterPro" id="IPR046769">
    <property type="entry name" value="DOCKER_Lobe_A"/>
</dbReference>
<dbReference type="GeneTree" id="ENSGT00940000154903"/>
<protein>
    <submittedName>
        <fullName evidence="12">Dedicator of cytokinesis 2</fullName>
    </submittedName>
</protein>
<evidence type="ECO:0000256" key="2">
    <source>
        <dbReference type="ARBA" id="ARBA00004496"/>
    </source>
</evidence>
<dbReference type="InterPro" id="IPR032376">
    <property type="entry name" value="DOCK_N"/>
</dbReference>
<keyword evidence="4" id="KW-0597">Phosphoprotein</keyword>
<dbReference type="Pfam" id="PF20421">
    <property type="entry name" value="DHR-2_Lobe_C"/>
    <property type="match status" value="1"/>
</dbReference>
<keyword evidence="13" id="KW-1185">Reference proteome</keyword>
<evidence type="ECO:0000313" key="12">
    <source>
        <dbReference type="Ensembl" id="ENSCMIP00000048456.1"/>
    </source>
</evidence>
<dbReference type="InterPro" id="IPR042455">
    <property type="entry name" value="DOCK_N_sub1"/>
</dbReference>
<dbReference type="PANTHER" id="PTHR45653:SF6">
    <property type="entry name" value="DEDICATOR OF CYTOKINESIS PROTEIN 2"/>
    <property type="match status" value="1"/>
</dbReference>
<proteinExistence type="inferred from homology"/>
<evidence type="ECO:0000256" key="5">
    <source>
        <dbReference type="ARBA" id="ARBA00022658"/>
    </source>
</evidence>
<dbReference type="Gene3D" id="1.20.58.740">
    <property type="match status" value="1"/>
</dbReference>
<comment type="similarity">
    <text evidence="7">Belongs to the DOCK family.</text>
</comment>
<dbReference type="Pfam" id="PF16172">
    <property type="entry name" value="DOCK_N"/>
    <property type="match status" value="1"/>
</dbReference>
<feature type="coiled-coil region" evidence="8">
    <location>
        <begin position="1188"/>
        <end position="1222"/>
    </location>
</feature>
<dbReference type="InterPro" id="IPR026791">
    <property type="entry name" value="DOCK"/>
</dbReference>
<dbReference type="FunFam" id="1.20.1270.350:FF:000001">
    <property type="entry name" value="dedicator of cytokinesis protein 4"/>
    <property type="match status" value="1"/>
</dbReference>
<dbReference type="GO" id="GO:0005886">
    <property type="term" value="C:plasma membrane"/>
    <property type="evidence" value="ECO:0007669"/>
    <property type="project" value="TreeGrafter"/>
</dbReference>
<dbReference type="Proteomes" id="UP000314986">
    <property type="component" value="Unassembled WGS sequence"/>
</dbReference>
<dbReference type="Gene3D" id="1.20.1270.350">
    <property type="entry name" value="Dedicator of cytokinesis N-terminal subdomain"/>
    <property type="match status" value="1"/>
</dbReference>
<dbReference type="InterPro" id="IPR046770">
    <property type="entry name" value="DOCKER_Lobe_B"/>
</dbReference>
<evidence type="ECO:0000256" key="1">
    <source>
        <dbReference type="ARBA" id="ARBA00004370"/>
    </source>
</evidence>
<evidence type="ECO:0000313" key="13">
    <source>
        <dbReference type="Proteomes" id="UP000314986"/>
    </source>
</evidence>
<organism evidence="12 13">
    <name type="scientific">Callorhinchus milii</name>
    <name type="common">Ghost shark</name>
    <dbReference type="NCBI Taxonomy" id="7868"/>
    <lineage>
        <taxon>Eukaryota</taxon>
        <taxon>Metazoa</taxon>
        <taxon>Chordata</taxon>
        <taxon>Craniata</taxon>
        <taxon>Vertebrata</taxon>
        <taxon>Chondrichthyes</taxon>
        <taxon>Holocephali</taxon>
        <taxon>Chimaeriformes</taxon>
        <taxon>Callorhinchidae</taxon>
        <taxon>Callorhinchus</taxon>
    </lineage>
</organism>
<dbReference type="FunFam" id="1.25.40.410:FF:000004">
    <property type="entry name" value="Dedicator of cytokinesis protein 1"/>
    <property type="match status" value="1"/>
</dbReference>
<comment type="subcellular location">
    <subcellularLocation>
        <location evidence="2">Cytoplasm</location>
    </subcellularLocation>
    <subcellularLocation>
        <location evidence="1">Membrane</location>
    </subcellularLocation>
</comment>
<sequence length="1556" mass="181545">QKEKGVSPGILTNNRPEKLVIHMENVVSAEMPLVKEVTSTLREWGIIWKQLYLDKRRPFKAVHSMLFDLMEWRSQLLSGTLPKDELKELKHKVTSKIDYGNRILELDLVVRDENGNILDPDKTSVISLFHAHEEATRQISERIKEEMVFNHFITFLYVFVRNFVCRIGEDSELFMSLYDPHNQIIISENYLVRWGSGGLPKEIEMLNNLKAVFTDLGNKELNREKIYLICQIVRVGRMDLKDTHQKKYTQGLRRPFGVAVMDITDIIKGKIDSDEEKQHFIPFHPVVAENEFLHSLLNRVISTKSGDEKGQGLWVTMKMLVGDVSQIRKDYPHLVDRTTVVARKLGFPEIIMPGDVRNDIYITVQSGDFDKYNKTTQKNVEVIMCVCNEDGKIIPNAISLGAGDKAVSEYRSVIYYQIKQPRWMEIIKVAIPIEEMQRIHLRFMFRHRSSQESKDKSEKNFAMAFVRLMKNDETTLQDGTHELLVYKGDSKKMEEARIYTKLLPTRPSSEYKGATLSRANSMLASGLSNSSRDSFLISTLVCSTKLTQNVGLLGLLKWRTKPELLQENLEKLKYVDGEEVVKFLQDTLDALFNIMMDHSHTDKYDILVFDALIYIIGLIADRKFQHFNAVLEAYIKQHFSATLAYKKLMAVLKSYLDKSSRGEQCEPILRTLKALEYVFKFIVRSRFLFAQLYEEKEQDEFKESLKSLFQSINNLMKSQQTTIILLCYSKCNDYYYSFTICEILYVSMLYHAMLTSVLTCWTFQTMWLSVSSAECRDILLPMMTNDLKVLLEQKDEQQQSLVLKYCVDLLNNILQVLSQPGVGATSGHLQEIIIKLLRTVNKTVINMGRDHNLIVSNYTGSDVLLVGDFFMETFLLFMDLIGKNVYPGDWMAISMVQNSVRDISRDAARDGLQWWEKFIAKYIEMLIYLELNEIIFLRYGDMRCLIGFAIRDMWYKLGQNKIHFIPGMVGPILEMTLIPENELRKATIPIFFDMMLCEYNRFEMSRKHDEFEDEIILKLDHEVEGGRGDEQYMQLFQTILLECSSKHHHIAKEVKFFVSLIRGLLEKLLDYRAVMSEESRGNRMSCTVNLLNFYKDINREEMYIRYLYKLRDLHLDCDNYTEAAYTLLLHAKLLKWSDEQCASHLMPRDSQSSQTQRQLKGRLYETIIDYFDKGKMWEEALNLCKELAEQFEKEIFDYELLSQNLKQQAKFYENIMKILRLNPDYFAVGYYGQGFPPFLRNKVFIYRGKEYERREDFQGQIMIQFPNAEKMNTTSAPGDNIKNSPGQFIQCFTVQPVLDEHPGFKNKPVPDQIINFYKANYVQTFQYSRPTRKGSVDRDNEFASMWIERTTFHTAYKLPGILRWFEVYSFSTTTISPLENAIETMEKTNEKIFTLINQYQGDENLAINPLSMLLNGIVDPAVMGGFAKYEKAFFTDEYARQHPVDLDKLTKLKDLIAWQIPLLRTGIKLHRKRVTDILRPFHDRMEECFKQLKIKVEKEYGARELPDIDDRRTSRPRSMLRSYRQVSMISLSSINSDCTTPTRPNPNRSATFKSKT</sequence>
<name>A0A4W3K8F5_CALMI</name>
<dbReference type="GO" id="GO:0005737">
    <property type="term" value="C:cytoplasm"/>
    <property type="evidence" value="ECO:0007669"/>
    <property type="project" value="UniProtKB-SubCell"/>
</dbReference>
<dbReference type="FunFam" id="1.20.58.740:FF:000004">
    <property type="entry name" value="Dedicator of cytokinesis protein 1"/>
    <property type="match status" value="1"/>
</dbReference>
<dbReference type="GO" id="GO:0016477">
    <property type="term" value="P:cell migration"/>
    <property type="evidence" value="ECO:0007669"/>
    <property type="project" value="TreeGrafter"/>
</dbReference>
<dbReference type="Pfam" id="PF06920">
    <property type="entry name" value="DHR-2_Lobe_A"/>
    <property type="match status" value="1"/>
</dbReference>
<dbReference type="FunFam" id="2.60.40.150:FF:000044">
    <property type="entry name" value="dedicator of cytokinesis protein 1"/>
    <property type="match status" value="1"/>
</dbReference>
<dbReference type="Pfam" id="PF23554">
    <property type="entry name" value="TPR_DOCK"/>
    <property type="match status" value="3"/>
</dbReference>
<reference evidence="13" key="3">
    <citation type="journal article" date="2014" name="Nature">
        <title>Elephant shark genome provides unique insights into gnathostome evolution.</title>
        <authorList>
            <consortium name="International Elephant Shark Genome Sequencing Consortium"/>
            <person name="Venkatesh B."/>
            <person name="Lee A.P."/>
            <person name="Ravi V."/>
            <person name="Maurya A.K."/>
            <person name="Lian M.M."/>
            <person name="Swann J.B."/>
            <person name="Ohta Y."/>
            <person name="Flajnik M.F."/>
            <person name="Sutoh Y."/>
            <person name="Kasahara M."/>
            <person name="Hoon S."/>
            <person name="Gangu V."/>
            <person name="Roy S.W."/>
            <person name="Irimia M."/>
            <person name="Korzh V."/>
            <person name="Kondrychyn I."/>
            <person name="Lim Z.W."/>
            <person name="Tay B.H."/>
            <person name="Tohari S."/>
            <person name="Kong K.W."/>
            <person name="Ho S."/>
            <person name="Lorente-Galdos B."/>
            <person name="Quilez J."/>
            <person name="Marques-Bonet T."/>
            <person name="Raney B.J."/>
            <person name="Ingham P.W."/>
            <person name="Tay A."/>
            <person name="Hillier L.W."/>
            <person name="Minx P."/>
            <person name="Boehm T."/>
            <person name="Wilson R.K."/>
            <person name="Brenner S."/>
            <person name="Warren W.C."/>
        </authorList>
    </citation>
    <scope>NUCLEOTIDE SEQUENCE [LARGE SCALE GENOMIC DNA]</scope>
</reference>
<feature type="domain" description="C2 DOCK-type" evidence="10">
    <location>
        <begin position="357"/>
        <end position="542"/>
    </location>
</feature>
<keyword evidence="8" id="KW-0175">Coiled coil</keyword>
<dbReference type="Pfam" id="PF20422">
    <property type="entry name" value="DHR-2_Lobe_B"/>
    <property type="match status" value="1"/>
</dbReference>
<dbReference type="InterPro" id="IPR035892">
    <property type="entry name" value="C2_domain_sf"/>
</dbReference>
<dbReference type="GO" id="GO:0005085">
    <property type="term" value="F:guanyl-nucleotide exchange factor activity"/>
    <property type="evidence" value="ECO:0007669"/>
    <property type="project" value="UniProtKB-KW"/>
</dbReference>
<reference evidence="13" key="1">
    <citation type="journal article" date="2006" name="Science">
        <title>Ancient noncoding elements conserved in the human genome.</title>
        <authorList>
            <person name="Venkatesh B."/>
            <person name="Kirkness E.F."/>
            <person name="Loh Y.H."/>
            <person name="Halpern A.L."/>
            <person name="Lee A.P."/>
            <person name="Johnson J."/>
            <person name="Dandona N."/>
            <person name="Viswanathan L.D."/>
            <person name="Tay A."/>
            <person name="Venter J.C."/>
            <person name="Strausberg R.L."/>
            <person name="Brenner S."/>
        </authorList>
    </citation>
    <scope>NUCLEOTIDE SEQUENCE [LARGE SCALE GENOMIC DNA]</scope>
</reference>
<feature type="region of interest" description="Disordered" evidence="9">
    <location>
        <begin position="1534"/>
        <end position="1556"/>
    </location>
</feature>
<gene>
    <name evidence="12" type="primary">LOC103177303</name>
</gene>
<dbReference type="InterPro" id="IPR027007">
    <property type="entry name" value="C2_DOCK-type_domain"/>
</dbReference>
<evidence type="ECO:0000256" key="9">
    <source>
        <dbReference type="SAM" id="MobiDB-lite"/>
    </source>
</evidence>
<evidence type="ECO:0000256" key="3">
    <source>
        <dbReference type="ARBA" id="ARBA00022490"/>
    </source>
</evidence>
<dbReference type="Ensembl" id="ENSCMIT00000049132.1">
    <property type="protein sequence ID" value="ENSCMIP00000048456.1"/>
    <property type="gene ID" value="ENSCMIG00000019797.1"/>
</dbReference>
<dbReference type="InterPro" id="IPR046773">
    <property type="entry name" value="DOCKER_Lobe_C"/>
</dbReference>
<reference evidence="12" key="4">
    <citation type="submission" date="2025-08" db="UniProtKB">
        <authorList>
            <consortium name="Ensembl"/>
        </authorList>
    </citation>
    <scope>IDENTIFICATION</scope>
</reference>
<accession>A0A4W3K8F5</accession>
<dbReference type="GO" id="GO:0031267">
    <property type="term" value="F:small GTPase binding"/>
    <property type="evidence" value="ECO:0007669"/>
    <property type="project" value="TreeGrafter"/>
</dbReference>
<keyword evidence="3" id="KW-0963">Cytoplasm</keyword>
<feature type="domain" description="DOCKER" evidence="11">
    <location>
        <begin position="1094"/>
        <end position="1505"/>
    </location>
</feature>
<dbReference type="InterPro" id="IPR056372">
    <property type="entry name" value="TPR_DOCK"/>
</dbReference>
<dbReference type="GO" id="GO:0007264">
    <property type="term" value="P:small GTPase-mediated signal transduction"/>
    <property type="evidence" value="ECO:0007669"/>
    <property type="project" value="InterPro"/>
</dbReference>
<evidence type="ECO:0000256" key="4">
    <source>
        <dbReference type="ARBA" id="ARBA00022553"/>
    </source>
</evidence>
<dbReference type="Gene3D" id="2.60.40.150">
    <property type="entry name" value="C2 domain"/>
    <property type="match status" value="1"/>
</dbReference>
<evidence type="ECO:0000259" key="11">
    <source>
        <dbReference type="PROSITE" id="PS51651"/>
    </source>
</evidence>
<keyword evidence="5" id="KW-0344">Guanine-nucleotide releasing factor</keyword>
<keyword evidence="6" id="KW-0472">Membrane</keyword>
<dbReference type="InterPro" id="IPR043161">
    <property type="entry name" value="DOCK_C_lobe_A"/>
</dbReference>
<evidence type="ECO:0000256" key="6">
    <source>
        <dbReference type="ARBA" id="ARBA00023136"/>
    </source>
</evidence>
<dbReference type="GO" id="GO:0007520">
    <property type="term" value="P:myoblast fusion"/>
    <property type="evidence" value="ECO:0007669"/>
    <property type="project" value="TreeGrafter"/>
</dbReference>
<reference evidence="13" key="2">
    <citation type="journal article" date="2007" name="PLoS Biol.">
        <title>Survey sequencing and comparative analysis of the elephant shark (Callorhinchus milii) genome.</title>
        <authorList>
            <person name="Venkatesh B."/>
            <person name="Kirkness E.F."/>
            <person name="Loh Y.H."/>
            <person name="Halpern A.L."/>
            <person name="Lee A.P."/>
            <person name="Johnson J."/>
            <person name="Dandona N."/>
            <person name="Viswanathan L.D."/>
            <person name="Tay A."/>
            <person name="Venter J.C."/>
            <person name="Strausberg R.L."/>
            <person name="Brenner S."/>
        </authorList>
    </citation>
    <scope>NUCLEOTIDE SEQUENCE [LARGE SCALE GENOMIC DNA]</scope>
</reference>
<dbReference type="InterPro" id="IPR043162">
    <property type="entry name" value="DOCK_C_lobe_C"/>
</dbReference>
<reference evidence="12" key="5">
    <citation type="submission" date="2025-09" db="UniProtKB">
        <authorList>
            <consortium name="Ensembl"/>
        </authorList>
    </citation>
    <scope>IDENTIFICATION</scope>
</reference>
<evidence type="ECO:0000259" key="10">
    <source>
        <dbReference type="PROSITE" id="PS51650"/>
    </source>
</evidence>
<evidence type="ECO:0000256" key="7">
    <source>
        <dbReference type="PROSITE-ProRule" id="PRU00983"/>
    </source>
</evidence>
<evidence type="ECO:0000256" key="8">
    <source>
        <dbReference type="SAM" id="Coils"/>
    </source>
</evidence>
<dbReference type="Gene3D" id="1.25.40.410">
    <property type="match status" value="1"/>
</dbReference>